<dbReference type="Pfam" id="PF03015">
    <property type="entry name" value="Sterile"/>
    <property type="match status" value="1"/>
</dbReference>
<reference evidence="13" key="1">
    <citation type="journal article" date="2019" name="Insect Biochem. Mol. Biol.">
        <title>Functional identification of fatty acyl reductases in female pheromone gland and tarsi of the corn earworm, Helicoverpa zea.</title>
        <authorList>
            <person name="Dou X."/>
            <person name="Zhang A."/>
            <person name="Jurenka R."/>
        </authorList>
    </citation>
    <scope>NUCLEOTIDE SEQUENCE</scope>
    <source>
        <tissue evidence="13">Pheromone gland</tissue>
    </source>
</reference>
<evidence type="ECO:0000256" key="9">
    <source>
        <dbReference type="ARBA" id="ARBA00052530"/>
    </source>
</evidence>
<keyword evidence="7 10" id="KW-0443">Lipid metabolism</keyword>
<keyword evidence="5 10" id="KW-0521">NADP</keyword>
<feature type="domain" description="Fatty acyl-CoA reductase C-terminal" evidence="11">
    <location>
        <begin position="360"/>
        <end position="451"/>
    </location>
</feature>
<dbReference type="SUPFAM" id="SSF51735">
    <property type="entry name" value="NAD(P)-binding Rossmann-fold domains"/>
    <property type="match status" value="1"/>
</dbReference>
<evidence type="ECO:0000256" key="4">
    <source>
        <dbReference type="ARBA" id="ARBA00022692"/>
    </source>
</evidence>
<evidence type="ECO:0000256" key="1">
    <source>
        <dbReference type="ARBA" id="ARBA00004141"/>
    </source>
</evidence>
<dbReference type="CDD" id="cd05236">
    <property type="entry name" value="FAR-N_SDR_e"/>
    <property type="match status" value="1"/>
</dbReference>
<dbReference type="Gene3D" id="3.40.50.720">
    <property type="entry name" value="NAD(P)-binding Rossmann-like Domain"/>
    <property type="match status" value="1"/>
</dbReference>
<comment type="similarity">
    <text evidence="2 10">Belongs to the fatty acyl-CoA reductase family.</text>
</comment>
<evidence type="ECO:0000256" key="5">
    <source>
        <dbReference type="ARBA" id="ARBA00022857"/>
    </source>
</evidence>
<feature type="domain" description="Thioester reductase (TE)" evidence="12">
    <location>
        <begin position="18"/>
        <end position="288"/>
    </location>
</feature>
<dbReference type="GO" id="GO:0005777">
    <property type="term" value="C:peroxisome"/>
    <property type="evidence" value="ECO:0007669"/>
    <property type="project" value="TreeGrafter"/>
</dbReference>
<feature type="transmembrane region" description="Helical" evidence="10">
    <location>
        <begin position="350"/>
        <end position="371"/>
    </location>
</feature>
<proteinExistence type="evidence at transcript level"/>
<feature type="transmembrane region" description="Helical" evidence="10">
    <location>
        <begin position="491"/>
        <end position="509"/>
    </location>
</feature>
<sequence>MADESQVRAFYAGKNFFITGGTGFVGLCLIEKILRCMPDVGKIYLLMRPKKGKEISERLEEFPKNPVFEKLLESHSTDIFKKLIPVSGDVGEANLGLSPADRQMLIDNINVVIHSAATLDFQESLRPTVNINLLGTRRIMELCKDAKDLKVMIHVSSAYVNSFLTEAHEKVYEAPEDAQKVISLVETLNDESLLQIEHKLLKSHPNTYTFTKHLAEHEVIKCIDMFPCTIVRPTMIVASWKEPIPGWTCSKVGPQGFLMGAAKGVVRRLPLAKEKVADYIPVDVVINQLLVAGWEAAKSKSGLTVYHCSSSTCNPFTWTMLDNTVNNMLHKYPLKSAVWYPHLKFVPTLLMFRISAIFVHFFPAFLLDLMLRVTGGRPILIRLHKNVWNSLNRLERFIFSEWKFYNPNTLELSTKLSKKDKELFYIDVTSLQWVEYFSTLHLGVRRYLNKEKESSLPAARNKDMVLLVFHVIWQLFIMGLLWYIFAWQTGLTLATSAWIAPIIYVLYNLL</sequence>
<dbReference type="CDD" id="cd09071">
    <property type="entry name" value="FAR_C"/>
    <property type="match status" value="1"/>
</dbReference>
<evidence type="ECO:0000256" key="3">
    <source>
        <dbReference type="ARBA" id="ARBA00022516"/>
    </source>
</evidence>
<evidence type="ECO:0000259" key="12">
    <source>
        <dbReference type="Pfam" id="PF07993"/>
    </source>
</evidence>
<dbReference type="InterPro" id="IPR026055">
    <property type="entry name" value="FAR"/>
</dbReference>
<keyword evidence="3 10" id="KW-0444">Lipid biosynthesis</keyword>
<evidence type="ECO:0000256" key="2">
    <source>
        <dbReference type="ARBA" id="ARBA00005928"/>
    </source>
</evidence>
<name>A0A5Q0TZL8_HELZE</name>
<dbReference type="AlphaFoldDB" id="A0A5Q0TZL8"/>
<comment type="catalytic activity">
    <reaction evidence="9 10">
        <text>a long-chain fatty acyl-CoA + 2 NADPH + 2 H(+) = a long-chain primary fatty alcohol + 2 NADP(+) + CoA</text>
        <dbReference type="Rhea" id="RHEA:52716"/>
        <dbReference type="ChEBI" id="CHEBI:15378"/>
        <dbReference type="ChEBI" id="CHEBI:57287"/>
        <dbReference type="ChEBI" id="CHEBI:57783"/>
        <dbReference type="ChEBI" id="CHEBI:58349"/>
        <dbReference type="ChEBI" id="CHEBI:77396"/>
        <dbReference type="ChEBI" id="CHEBI:83139"/>
        <dbReference type="EC" id="1.2.1.84"/>
    </reaction>
</comment>
<keyword evidence="8 10" id="KW-0472">Membrane</keyword>
<evidence type="ECO:0000256" key="10">
    <source>
        <dbReference type="RuleBase" id="RU363097"/>
    </source>
</evidence>
<evidence type="ECO:0000256" key="8">
    <source>
        <dbReference type="ARBA" id="ARBA00023136"/>
    </source>
</evidence>
<dbReference type="GO" id="GO:0016020">
    <property type="term" value="C:membrane"/>
    <property type="evidence" value="ECO:0007669"/>
    <property type="project" value="UniProtKB-SubCell"/>
</dbReference>
<dbReference type="PANTHER" id="PTHR11011:SF45">
    <property type="entry name" value="FATTY ACYL-COA REDUCTASE CG8306-RELATED"/>
    <property type="match status" value="1"/>
</dbReference>
<feature type="transmembrane region" description="Helical" evidence="10">
    <location>
        <begin position="464"/>
        <end position="485"/>
    </location>
</feature>
<dbReference type="Pfam" id="PF07993">
    <property type="entry name" value="NAD_binding_4"/>
    <property type="match status" value="1"/>
</dbReference>
<dbReference type="FunFam" id="3.40.50.720:FF:000143">
    <property type="entry name" value="Fatty acyl-CoA reductase"/>
    <property type="match status" value="1"/>
</dbReference>
<evidence type="ECO:0000256" key="7">
    <source>
        <dbReference type="ARBA" id="ARBA00023098"/>
    </source>
</evidence>
<keyword evidence="10" id="KW-0560">Oxidoreductase</keyword>
<gene>
    <name evidence="13" type="primary">FAR7</name>
</gene>
<comment type="subcellular location">
    <subcellularLocation>
        <location evidence="1">Membrane</location>
        <topology evidence="1">Multi-pass membrane protein</topology>
    </subcellularLocation>
</comment>
<keyword evidence="6 10" id="KW-1133">Transmembrane helix</keyword>
<dbReference type="GO" id="GO:0080019">
    <property type="term" value="F:alcohol-forming very long-chain fatty acyl-CoA reductase activity"/>
    <property type="evidence" value="ECO:0007669"/>
    <property type="project" value="InterPro"/>
</dbReference>
<dbReference type="InterPro" id="IPR036291">
    <property type="entry name" value="NAD(P)-bd_dom_sf"/>
</dbReference>
<dbReference type="InterPro" id="IPR033640">
    <property type="entry name" value="FAR_C"/>
</dbReference>
<dbReference type="InterPro" id="IPR013120">
    <property type="entry name" value="FAR_NAD-bd"/>
</dbReference>
<comment type="function">
    <text evidence="10">Catalyzes the reduction of fatty acyl-CoA to fatty alcohols.</text>
</comment>
<dbReference type="EMBL" id="MN328764">
    <property type="protein sequence ID" value="QGA73578.1"/>
    <property type="molecule type" value="mRNA"/>
</dbReference>
<accession>A0A5Q0TZL8</accession>
<evidence type="ECO:0000259" key="11">
    <source>
        <dbReference type="Pfam" id="PF03015"/>
    </source>
</evidence>
<organism evidence="13">
    <name type="scientific">Helicoverpa zea</name>
    <name type="common">Corn earworm moth</name>
    <name type="synonym">Heliothis zea</name>
    <dbReference type="NCBI Taxonomy" id="7113"/>
    <lineage>
        <taxon>Eukaryota</taxon>
        <taxon>Metazoa</taxon>
        <taxon>Ecdysozoa</taxon>
        <taxon>Arthropoda</taxon>
        <taxon>Hexapoda</taxon>
        <taxon>Insecta</taxon>
        <taxon>Pterygota</taxon>
        <taxon>Neoptera</taxon>
        <taxon>Endopterygota</taxon>
        <taxon>Lepidoptera</taxon>
        <taxon>Glossata</taxon>
        <taxon>Ditrysia</taxon>
        <taxon>Noctuoidea</taxon>
        <taxon>Noctuidae</taxon>
        <taxon>Heliothinae</taxon>
        <taxon>Helicoverpa</taxon>
    </lineage>
</organism>
<evidence type="ECO:0000256" key="6">
    <source>
        <dbReference type="ARBA" id="ARBA00022989"/>
    </source>
</evidence>
<dbReference type="GO" id="GO:0102965">
    <property type="term" value="F:alcohol-forming long-chain fatty acyl-CoA reductase activity"/>
    <property type="evidence" value="ECO:0007669"/>
    <property type="project" value="UniProtKB-EC"/>
</dbReference>
<keyword evidence="4 10" id="KW-0812">Transmembrane</keyword>
<dbReference type="GO" id="GO:0035336">
    <property type="term" value="P:long-chain fatty-acyl-CoA metabolic process"/>
    <property type="evidence" value="ECO:0007669"/>
    <property type="project" value="TreeGrafter"/>
</dbReference>
<dbReference type="PANTHER" id="PTHR11011">
    <property type="entry name" value="MALE STERILITY PROTEIN 2-RELATED"/>
    <property type="match status" value="1"/>
</dbReference>
<dbReference type="EC" id="1.2.1.84" evidence="10"/>
<evidence type="ECO:0000313" key="13">
    <source>
        <dbReference type="EMBL" id="QGA73578.1"/>
    </source>
</evidence>
<protein>
    <recommendedName>
        <fullName evidence="10">Fatty acyl-CoA reductase</fullName>
        <ecNumber evidence="10">1.2.1.84</ecNumber>
    </recommendedName>
</protein>